<dbReference type="AlphaFoldDB" id="A0A2M8RTF8"/>
<dbReference type="OrthoDB" id="9963110at2"/>
<evidence type="ECO:0000313" key="1">
    <source>
        <dbReference type="EMBL" id="PJG82149.1"/>
    </source>
</evidence>
<keyword evidence="2" id="KW-1185">Reference proteome</keyword>
<protein>
    <submittedName>
        <fullName evidence="1">Uncharacterized protein</fullName>
    </submittedName>
</protein>
<comment type="caution">
    <text evidence="1">The sequence shown here is derived from an EMBL/GenBank/DDBJ whole genome shotgun (WGS) entry which is preliminary data.</text>
</comment>
<evidence type="ECO:0000313" key="2">
    <source>
        <dbReference type="Proteomes" id="UP000230282"/>
    </source>
</evidence>
<reference evidence="1 2" key="1">
    <citation type="submission" date="2017-11" db="EMBL/GenBank/DDBJ databases">
        <title>Reclassification of Bisgaard taxon 5 as Caviibacterium pharyngocola gen. nov., sp. nov.</title>
        <authorList>
            <person name="Christensen H."/>
        </authorList>
    </citation>
    <scope>NUCLEOTIDE SEQUENCE [LARGE SCALE GENOMIC DNA]</scope>
    <source>
        <strain evidence="1 2">7_3</strain>
    </source>
</reference>
<proteinExistence type="predicted"/>
<dbReference type="EMBL" id="PHGZ01000028">
    <property type="protein sequence ID" value="PJG82149.1"/>
    <property type="molecule type" value="Genomic_DNA"/>
</dbReference>
<sequence>MIKQKNKVNVFRLEKRVSHLERLLKHQQRINAHQAKLNEIEMFDREVLAKRLSELEPIVLAKQPPFKKQGVIRRFLTVFWQFLGR</sequence>
<dbReference type="Proteomes" id="UP000230282">
    <property type="component" value="Unassembled WGS sequence"/>
</dbReference>
<dbReference type="RefSeq" id="WP_100297536.1">
    <property type="nucleotide sequence ID" value="NZ_PHGZ01000028.1"/>
</dbReference>
<name>A0A2M8RTF8_9PAST</name>
<organism evidence="1 2">
    <name type="scientific">Caviibacterium pharyngocola</name>
    <dbReference type="NCBI Taxonomy" id="28159"/>
    <lineage>
        <taxon>Bacteria</taxon>
        <taxon>Pseudomonadati</taxon>
        <taxon>Pseudomonadota</taxon>
        <taxon>Gammaproteobacteria</taxon>
        <taxon>Pasteurellales</taxon>
        <taxon>Pasteurellaceae</taxon>
        <taxon>Caviibacterium</taxon>
    </lineage>
</organism>
<gene>
    <name evidence="1" type="ORF">CVP04_10865</name>
</gene>
<accession>A0A2M8RTF8</accession>